<organism evidence="3 4">
    <name type="scientific">Fusarium acutatum</name>
    <dbReference type="NCBI Taxonomy" id="78861"/>
    <lineage>
        <taxon>Eukaryota</taxon>
        <taxon>Fungi</taxon>
        <taxon>Dikarya</taxon>
        <taxon>Ascomycota</taxon>
        <taxon>Pezizomycotina</taxon>
        <taxon>Sordariomycetes</taxon>
        <taxon>Hypocreomycetidae</taxon>
        <taxon>Hypocreales</taxon>
        <taxon>Nectriaceae</taxon>
        <taxon>Fusarium</taxon>
        <taxon>Fusarium fujikuroi species complex</taxon>
    </lineage>
</organism>
<feature type="domain" description="Acyltransferase 3" evidence="2">
    <location>
        <begin position="65"/>
        <end position="450"/>
    </location>
</feature>
<comment type="caution">
    <text evidence="3">The sequence shown here is derived from an EMBL/GenBank/DDBJ whole genome shotgun (WGS) entry which is preliminary data.</text>
</comment>
<dbReference type="PANTHER" id="PTHR23028">
    <property type="entry name" value="ACETYLTRANSFERASE"/>
    <property type="match status" value="1"/>
</dbReference>
<feature type="transmembrane region" description="Helical" evidence="1">
    <location>
        <begin position="398"/>
        <end position="417"/>
    </location>
</feature>
<sequence>MTGGVLLGESEPKPAIKSPRGHDRLIHLISHARNIGISLLPSFIAEGQASRDNIQARPSSSSTLYLDGLRGLFSFLVFLRHFLLPWEEDLDTGFGQNGNTAFIKLPIIRLIYGGPTVTIFFIVSGFVLAYKPLKLIHKNDYNALGLHTMSSVLRRPFRLFLPPLVSTFVVAIAVSAGLYTAPYQDMPGWVPRHPERLGSLWEQIGDWMRFVVVDLIHPWSWKSPMSEYDSHLWTIPIQFRASMIVYLTLLALARARVWVRGTALVFLCLYSLQQGRWEMYLFFAGVFLAERSLENHHDFGALPSDGGGSATNQSSLQPSAWSGLVQKLLFFAGLYLSSYPRARNAGFSTPGYVLLSSLTDRYIYWQSYGATLICWSLSKDRLLQNPFTSRPLRYLAKISFTLYLVHGPVLHLFGYSMVPAFQGLTGSSTAWQYQSGLLLALAVLAPVVVWIADLFWRAVDKPCSVLVVRTIEPFFVD</sequence>
<keyword evidence="3" id="KW-0012">Acyltransferase</keyword>
<keyword evidence="1" id="KW-0812">Transmembrane</keyword>
<feature type="transmembrane region" description="Helical" evidence="1">
    <location>
        <begin position="231"/>
        <end position="250"/>
    </location>
</feature>
<evidence type="ECO:0000256" key="1">
    <source>
        <dbReference type="SAM" id="Phobius"/>
    </source>
</evidence>
<gene>
    <name evidence="3" type="ORF">FACUT_10548</name>
</gene>
<keyword evidence="3" id="KW-0808">Transferase</keyword>
<dbReference type="EMBL" id="JAADJF010000335">
    <property type="protein sequence ID" value="KAF4423157.1"/>
    <property type="molecule type" value="Genomic_DNA"/>
</dbReference>
<dbReference type="GO" id="GO:0016747">
    <property type="term" value="F:acyltransferase activity, transferring groups other than amino-acyl groups"/>
    <property type="evidence" value="ECO:0007669"/>
    <property type="project" value="InterPro"/>
</dbReference>
<feature type="transmembrane region" description="Helical" evidence="1">
    <location>
        <begin position="110"/>
        <end position="130"/>
    </location>
</feature>
<dbReference type="Proteomes" id="UP000536711">
    <property type="component" value="Unassembled WGS sequence"/>
</dbReference>
<dbReference type="InterPro" id="IPR002656">
    <property type="entry name" value="Acyl_transf_3_dom"/>
</dbReference>
<feature type="transmembrane region" description="Helical" evidence="1">
    <location>
        <begin position="437"/>
        <end position="456"/>
    </location>
</feature>
<dbReference type="InterPro" id="IPR050879">
    <property type="entry name" value="Acyltransferase_3"/>
</dbReference>
<feature type="transmembrane region" description="Helical" evidence="1">
    <location>
        <begin position="159"/>
        <end position="181"/>
    </location>
</feature>
<dbReference type="AlphaFoldDB" id="A0A8H4JEW8"/>
<dbReference type="Pfam" id="PF01757">
    <property type="entry name" value="Acyl_transf_3"/>
    <property type="match status" value="1"/>
</dbReference>
<evidence type="ECO:0000313" key="3">
    <source>
        <dbReference type="EMBL" id="KAF4423157.1"/>
    </source>
</evidence>
<keyword evidence="4" id="KW-1185">Reference proteome</keyword>
<name>A0A8H4JEW8_9HYPO</name>
<evidence type="ECO:0000259" key="2">
    <source>
        <dbReference type="Pfam" id="PF01757"/>
    </source>
</evidence>
<dbReference type="PANTHER" id="PTHR23028:SF134">
    <property type="entry name" value="PUTATIVE (AFU_ORTHOLOGUE AFUA_4G08520)-RELATED"/>
    <property type="match status" value="1"/>
</dbReference>
<proteinExistence type="predicted"/>
<protein>
    <submittedName>
        <fullName evidence="3">Acyltransferase</fullName>
    </submittedName>
</protein>
<keyword evidence="1" id="KW-0472">Membrane</keyword>
<reference evidence="3 4" key="1">
    <citation type="submission" date="2020-01" db="EMBL/GenBank/DDBJ databases">
        <title>Identification and distribution of gene clusters putatively required for synthesis of sphingolipid metabolism inhibitors in phylogenetically diverse species of the filamentous fungus Fusarium.</title>
        <authorList>
            <person name="Kim H.-S."/>
            <person name="Busman M."/>
            <person name="Brown D.W."/>
            <person name="Divon H."/>
            <person name="Uhlig S."/>
            <person name="Proctor R.H."/>
        </authorList>
    </citation>
    <scope>NUCLEOTIDE SEQUENCE [LARGE SCALE GENOMIC DNA]</scope>
    <source>
        <strain evidence="3 4">NRRL 13308</strain>
    </source>
</reference>
<evidence type="ECO:0000313" key="4">
    <source>
        <dbReference type="Proteomes" id="UP000536711"/>
    </source>
</evidence>
<accession>A0A8H4JEW8</accession>
<dbReference type="OrthoDB" id="5819582at2759"/>
<keyword evidence="1" id="KW-1133">Transmembrane helix</keyword>